<gene>
    <name evidence="2" type="ORF">HLB44_28905</name>
</gene>
<feature type="transmembrane region" description="Helical" evidence="1">
    <location>
        <begin position="68"/>
        <end position="88"/>
    </location>
</feature>
<dbReference type="PANTHER" id="PTHR39594:SF1">
    <property type="entry name" value="PROTEIN YCHQ"/>
    <property type="match status" value="1"/>
</dbReference>
<dbReference type="Pfam" id="PF04247">
    <property type="entry name" value="SirB"/>
    <property type="match status" value="1"/>
</dbReference>
<protein>
    <submittedName>
        <fullName evidence="2">SirB2 family protein</fullName>
    </submittedName>
</protein>
<sequence length="128" mass="13409">MDYATLKTIHQLAVVISLVGFFARGAGALLGAEWATSRAAKTLPHIVDTVLLLSALALAWMLKLTPGNAPWITAKIIGLIAYIGLGVVALRPSFTKPVRAAAWLAALMTAAWIVSVAVTKHPAGLLSL</sequence>
<dbReference type="RefSeq" id="WP_173131365.1">
    <property type="nucleotide sequence ID" value="NZ_JABRWJ010000010.1"/>
</dbReference>
<keyword evidence="1" id="KW-1133">Transmembrane helix</keyword>
<comment type="caution">
    <text evidence="2">The sequence shown here is derived from an EMBL/GenBank/DDBJ whole genome shotgun (WGS) entry which is preliminary data.</text>
</comment>
<dbReference type="InterPro" id="IPR007360">
    <property type="entry name" value="SirB"/>
</dbReference>
<name>A0ABX2EQS8_9BURK</name>
<reference evidence="2 3" key="1">
    <citation type="submission" date="2020-05" db="EMBL/GenBank/DDBJ databases">
        <title>Aquincola sp. isolate from soil.</title>
        <authorList>
            <person name="Han J."/>
            <person name="Kim D.-U."/>
        </authorList>
    </citation>
    <scope>NUCLEOTIDE SEQUENCE [LARGE SCALE GENOMIC DNA]</scope>
    <source>
        <strain evidence="2 3">S2</strain>
    </source>
</reference>
<dbReference type="PIRSF" id="PIRSF005610">
    <property type="entry name" value="SirB"/>
    <property type="match status" value="1"/>
</dbReference>
<feature type="transmembrane region" description="Helical" evidence="1">
    <location>
        <begin position="100"/>
        <end position="118"/>
    </location>
</feature>
<dbReference type="Proteomes" id="UP000737171">
    <property type="component" value="Unassembled WGS sequence"/>
</dbReference>
<evidence type="ECO:0000313" key="3">
    <source>
        <dbReference type="Proteomes" id="UP000737171"/>
    </source>
</evidence>
<organism evidence="2 3">
    <name type="scientific">Pseudaquabacterium terrae</name>
    <dbReference type="NCBI Taxonomy" id="2732868"/>
    <lineage>
        <taxon>Bacteria</taxon>
        <taxon>Pseudomonadati</taxon>
        <taxon>Pseudomonadota</taxon>
        <taxon>Betaproteobacteria</taxon>
        <taxon>Burkholderiales</taxon>
        <taxon>Sphaerotilaceae</taxon>
        <taxon>Pseudaquabacterium</taxon>
    </lineage>
</organism>
<proteinExistence type="predicted"/>
<keyword evidence="1" id="KW-0472">Membrane</keyword>
<dbReference type="EMBL" id="JABRWJ010000010">
    <property type="protein sequence ID" value="NRF71030.1"/>
    <property type="molecule type" value="Genomic_DNA"/>
</dbReference>
<evidence type="ECO:0000256" key="1">
    <source>
        <dbReference type="SAM" id="Phobius"/>
    </source>
</evidence>
<feature type="transmembrane region" description="Helical" evidence="1">
    <location>
        <begin position="12"/>
        <end position="31"/>
    </location>
</feature>
<keyword evidence="1" id="KW-0812">Transmembrane</keyword>
<evidence type="ECO:0000313" key="2">
    <source>
        <dbReference type="EMBL" id="NRF71030.1"/>
    </source>
</evidence>
<keyword evidence="3" id="KW-1185">Reference proteome</keyword>
<dbReference type="PANTHER" id="PTHR39594">
    <property type="entry name" value="PROTEIN YCHQ"/>
    <property type="match status" value="1"/>
</dbReference>
<accession>A0ABX2EQS8</accession>